<dbReference type="OrthoDB" id="708990at2"/>
<keyword evidence="3" id="KW-1185">Reference proteome</keyword>
<dbReference type="RefSeq" id="WP_133641133.1">
    <property type="nucleotide sequence ID" value="NZ_SNZV01000007.1"/>
</dbReference>
<proteinExistence type="predicted"/>
<organism evidence="2 3">
    <name type="scientific">Sphingobacterium paludis</name>
    <dbReference type="NCBI Taxonomy" id="1476465"/>
    <lineage>
        <taxon>Bacteria</taxon>
        <taxon>Pseudomonadati</taxon>
        <taxon>Bacteroidota</taxon>
        <taxon>Sphingobacteriia</taxon>
        <taxon>Sphingobacteriales</taxon>
        <taxon>Sphingobacteriaceae</taxon>
        <taxon>Sphingobacterium</taxon>
    </lineage>
</organism>
<feature type="domain" description="Putative auto-transporter adhesin head GIN" evidence="1">
    <location>
        <begin position="136"/>
        <end position="233"/>
    </location>
</feature>
<accession>A0A4R7CV08</accession>
<evidence type="ECO:0000313" key="3">
    <source>
        <dbReference type="Proteomes" id="UP000294752"/>
    </source>
</evidence>
<dbReference type="AlphaFoldDB" id="A0A4R7CV08"/>
<dbReference type="EMBL" id="SNZV01000007">
    <property type="protein sequence ID" value="TDS11662.1"/>
    <property type="molecule type" value="Genomic_DNA"/>
</dbReference>
<comment type="caution">
    <text evidence="2">The sequence shown here is derived from an EMBL/GenBank/DDBJ whole genome shotgun (WGS) entry which is preliminary data.</text>
</comment>
<dbReference type="InterPro" id="IPR021255">
    <property type="entry name" value="DUF2807"/>
</dbReference>
<gene>
    <name evidence="2" type="ORF">B0I21_1073</name>
</gene>
<evidence type="ECO:0000259" key="1">
    <source>
        <dbReference type="Pfam" id="PF10988"/>
    </source>
</evidence>
<reference evidence="2 3" key="1">
    <citation type="submission" date="2019-03" db="EMBL/GenBank/DDBJ databases">
        <title>Genomic Encyclopedia of Type Strains, Phase III (KMG-III): the genomes of soil and plant-associated and newly described type strains.</title>
        <authorList>
            <person name="Whitman W."/>
        </authorList>
    </citation>
    <scope>NUCLEOTIDE SEQUENCE [LARGE SCALE GENOMIC DNA]</scope>
    <source>
        <strain evidence="2 3">CGMCC 1.12801</strain>
    </source>
</reference>
<dbReference type="PANTHER" id="PTHR39200:SF1">
    <property type="entry name" value="AUTO-TRANSPORTER ADHESIN HEAD GIN DOMAIN-CONTAINING PROTEIN-RELATED"/>
    <property type="match status" value="1"/>
</dbReference>
<dbReference type="Pfam" id="PF10988">
    <property type="entry name" value="DUF2807"/>
    <property type="match status" value="1"/>
</dbReference>
<name>A0A4R7CV08_9SPHI</name>
<protein>
    <submittedName>
        <fullName evidence="2">Putative autotransporter adhesin-like protein</fullName>
    </submittedName>
</protein>
<dbReference type="Gene3D" id="2.160.20.120">
    <property type="match status" value="1"/>
</dbReference>
<sequence>MKKLLTLVFILSMMLARGQHKETRSIPSLKGITVSSSIKATYVQSNRNEVVVDVEERGHLNKLQTGVEHGTLIIRYAPNSNIRTRQANRVTIYTSSLSLEKIKVTSSAELHIEAPIKSSKAQIEVNSSGKLYASHLVADNASIKTSSSGRFDAKITAASVTIDASSSAKINLLGSASSASIAISSSAEANLSKLKIKHAVVEASSSAKATVDVRDNLAAKASSSGKIIYVEKPSRLTVDKSSGGSVRQQ</sequence>
<dbReference type="PANTHER" id="PTHR39200">
    <property type="entry name" value="HYPOTHETICAL EXPORTED PROTEIN"/>
    <property type="match status" value="1"/>
</dbReference>
<evidence type="ECO:0000313" key="2">
    <source>
        <dbReference type="EMBL" id="TDS11662.1"/>
    </source>
</evidence>
<dbReference type="Proteomes" id="UP000294752">
    <property type="component" value="Unassembled WGS sequence"/>
</dbReference>